<dbReference type="EMBL" id="JACCBW010000002">
    <property type="protein sequence ID" value="NYE36423.1"/>
    <property type="molecule type" value="Genomic_DNA"/>
</dbReference>
<accession>A0A7Y9H2E9</accession>
<proteinExistence type="predicted"/>
<comment type="caution">
    <text evidence="1">The sequence shown here is derived from an EMBL/GenBank/DDBJ whole genome shotgun (WGS) entry which is preliminary data.</text>
</comment>
<reference evidence="1 2" key="1">
    <citation type="submission" date="2020-07" db="EMBL/GenBank/DDBJ databases">
        <authorList>
            <person name="Partida-Martinez L."/>
            <person name="Huntemann M."/>
            <person name="Clum A."/>
            <person name="Wang J."/>
            <person name="Palaniappan K."/>
            <person name="Ritter S."/>
            <person name="Chen I.-M."/>
            <person name="Stamatis D."/>
            <person name="Reddy T."/>
            <person name="O'Malley R."/>
            <person name="Daum C."/>
            <person name="Shapiro N."/>
            <person name="Ivanova N."/>
            <person name="Kyrpides N."/>
            <person name="Woyke T."/>
        </authorList>
    </citation>
    <scope>NUCLEOTIDE SEQUENCE [LARGE SCALE GENOMIC DNA]</scope>
    <source>
        <strain evidence="1 2">AT2.17</strain>
    </source>
</reference>
<dbReference type="Proteomes" id="UP000549911">
    <property type="component" value="Unassembled WGS sequence"/>
</dbReference>
<evidence type="ECO:0000313" key="2">
    <source>
        <dbReference type="Proteomes" id="UP000549911"/>
    </source>
</evidence>
<gene>
    <name evidence="1" type="ORF">F4692_001556</name>
</gene>
<evidence type="ECO:0008006" key="3">
    <source>
        <dbReference type="Google" id="ProtNLM"/>
    </source>
</evidence>
<dbReference type="AlphaFoldDB" id="A0A7Y9H2E9"/>
<dbReference type="InterPro" id="IPR043519">
    <property type="entry name" value="NT_sf"/>
</dbReference>
<protein>
    <recommendedName>
        <fullName evidence="3">Nucleotidyltransferase domain-containing protein</fullName>
    </recommendedName>
</protein>
<dbReference type="Gene3D" id="3.30.460.10">
    <property type="entry name" value="Beta Polymerase, domain 2"/>
    <property type="match status" value="1"/>
</dbReference>
<keyword evidence="2" id="KW-1185">Reference proteome</keyword>
<evidence type="ECO:0000313" key="1">
    <source>
        <dbReference type="EMBL" id="NYE36423.1"/>
    </source>
</evidence>
<sequence>MLADTLRSVDLSRDALGDALATLDLPPRDIASVLDRIGDQTSGLLLYGSRARGDFVPSSDFDLLRLTTDWNSPTFKTGLASVSSYTPEQLRSASTTLFGTHLKRDGRILLESERSLSAIIEDLAPADPLELLVRVRRYATILNQPISESRAHAAGLVRLARYLLRTAVYASAMKRGRTCFSVRELAALYGEPRLTTLLASDPRLTSPPTYELLEEITARLVAIVGPLPDHGFDSLESLAIGFWNSDRNLATLAIRAADEDGDSLDYSELPKVLL</sequence>
<reference evidence="1 2" key="2">
    <citation type="submission" date="2020-08" db="EMBL/GenBank/DDBJ databases">
        <title>The Agave Microbiome: Exploring the role of microbial communities in plant adaptations to desert environments.</title>
        <authorList>
            <person name="Partida-Martinez L.P."/>
        </authorList>
    </citation>
    <scope>NUCLEOTIDE SEQUENCE [LARGE SCALE GENOMIC DNA]</scope>
    <source>
        <strain evidence="1 2">AT2.17</strain>
    </source>
</reference>
<name>A0A7Y9H2E9_9ACTN</name>
<dbReference type="SUPFAM" id="SSF81301">
    <property type="entry name" value="Nucleotidyltransferase"/>
    <property type="match status" value="1"/>
</dbReference>
<organism evidence="1 2">
    <name type="scientific">Nocardioides cavernae</name>
    <dbReference type="NCBI Taxonomy" id="1921566"/>
    <lineage>
        <taxon>Bacteria</taxon>
        <taxon>Bacillati</taxon>
        <taxon>Actinomycetota</taxon>
        <taxon>Actinomycetes</taxon>
        <taxon>Propionibacteriales</taxon>
        <taxon>Nocardioidaceae</taxon>
        <taxon>Nocardioides</taxon>
    </lineage>
</organism>
<dbReference type="CDD" id="cd05403">
    <property type="entry name" value="NT_KNTase_like"/>
    <property type="match status" value="1"/>
</dbReference>